<dbReference type="AlphaFoldDB" id="A0A644XB36"/>
<dbReference type="InterPro" id="IPR035904">
    <property type="entry name" value="Chorismate_synth_AroC_sf"/>
</dbReference>
<dbReference type="EC" id="4.2.3.5" evidence="3"/>
<dbReference type="InterPro" id="IPR020541">
    <property type="entry name" value="Chorismate_synthase_CS"/>
</dbReference>
<dbReference type="GO" id="GO:0010181">
    <property type="term" value="F:FMN binding"/>
    <property type="evidence" value="ECO:0007669"/>
    <property type="project" value="TreeGrafter"/>
</dbReference>
<gene>
    <name evidence="7" type="primary">aroC_20</name>
    <name evidence="7" type="ORF">SDC9_59779</name>
</gene>
<dbReference type="HAMAP" id="MF_00300">
    <property type="entry name" value="Chorismate_synth"/>
    <property type="match status" value="1"/>
</dbReference>
<keyword evidence="6 7" id="KW-0456">Lyase</keyword>
<dbReference type="UniPathway" id="UPA00053">
    <property type="reaction ID" value="UER00090"/>
</dbReference>
<protein>
    <recommendedName>
        <fullName evidence="3">chorismate synthase</fullName>
        <ecNumber evidence="3">4.2.3.5</ecNumber>
    </recommendedName>
</protein>
<dbReference type="InterPro" id="IPR000453">
    <property type="entry name" value="Chorismate_synth"/>
</dbReference>
<name>A0A644XB36_9ZZZZ</name>
<evidence type="ECO:0000256" key="1">
    <source>
        <dbReference type="ARBA" id="ARBA00005044"/>
    </source>
</evidence>
<dbReference type="GO" id="GO:0005829">
    <property type="term" value="C:cytosol"/>
    <property type="evidence" value="ECO:0007669"/>
    <property type="project" value="TreeGrafter"/>
</dbReference>
<comment type="similarity">
    <text evidence="2">Belongs to the chorismate synthase family.</text>
</comment>
<dbReference type="PANTHER" id="PTHR21085">
    <property type="entry name" value="CHORISMATE SYNTHASE"/>
    <property type="match status" value="1"/>
</dbReference>
<keyword evidence="4" id="KW-0028">Amino-acid biosynthesis</keyword>
<dbReference type="PANTHER" id="PTHR21085:SF0">
    <property type="entry name" value="CHORISMATE SYNTHASE"/>
    <property type="match status" value="1"/>
</dbReference>
<dbReference type="Gene3D" id="3.60.150.10">
    <property type="entry name" value="Chorismate synthase AroC"/>
    <property type="match status" value="2"/>
</dbReference>
<evidence type="ECO:0000256" key="6">
    <source>
        <dbReference type="ARBA" id="ARBA00023239"/>
    </source>
</evidence>
<dbReference type="PROSITE" id="PS00788">
    <property type="entry name" value="CHORISMATE_SYNTHASE_2"/>
    <property type="match status" value="1"/>
</dbReference>
<dbReference type="PIRSF" id="PIRSF001456">
    <property type="entry name" value="Chorismate_synth"/>
    <property type="match status" value="1"/>
</dbReference>
<sequence length="320" mass="33664">MNTFGNRFRVSIFGESHGAGLGIVVDGVPSGIPISPNDFTGDLSRRRAGAAGTTTRIEADQVNVISGLQSGFTTGSPICILFTNENTRSSDYEKFKNHPRPGHADFSSRERFGEHADLRGGGHHSGRVTIGIVAAGVIAKRIIEPVSVLSSILEIGGENPWNDALERAANKGDSLGGVIECIISDLPAGVGNPFFDSVESVISHLIFAIPGIRGIEFGDGFEASRMLGSQHNDAIRNATGKTFKNGSGGINGGITNGNDIIFRVAVKPTSSISIPQNTFNFDSGRVEELVVTGRHDTCFALRVPVIVEAAAAVAIADLLL</sequence>
<reference evidence="7" key="1">
    <citation type="submission" date="2019-08" db="EMBL/GenBank/DDBJ databases">
        <authorList>
            <person name="Kucharzyk K."/>
            <person name="Murdoch R.W."/>
            <person name="Higgins S."/>
            <person name="Loffler F."/>
        </authorList>
    </citation>
    <scope>NUCLEOTIDE SEQUENCE</scope>
</reference>
<evidence type="ECO:0000256" key="4">
    <source>
        <dbReference type="ARBA" id="ARBA00022605"/>
    </source>
</evidence>
<evidence type="ECO:0000313" key="7">
    <source>
        <dbReference type="EMBL" id="MPM13422.1"/>
    </source>
</evidence>
<comment type="pathway">
    <text evidence="1">Metabolic intermediate biosynthesis; chorismate biosynthesis; chorismate from D-erythrose 4-phosphate and phosphoenolpyruvate: step 7/7.</text>
</comment>
<dbReference type="GO" id="GO:0004107">
    <property type="term" value="F:chorismate synthase activity"/>
    <property type="evidence" value="ECO:0007669"/>
    <property type="project" value="UniProtKB-EC"/>
</dbReference>
<dbReference type="EMBL" id="VSSQ01002117">
    <property type="protein sequence ID" value="MPM13422.1"/>
    <property type="molecule type" value="Genomic_DNA"/>
</dbReference>
<organism evidence="7">
    <name type="scientific">bioreactor metagenome</name>
    <dbReference type="NCBI Taxonomy" id="1076179"/>
    <lineage>
        <taxon>unclassified sequences</taxon>
        <taxon>metagenomes</taxon>
        <taxon>ecological metagenomes</taxon>
    </lineage>
</organism>
<dbReference type="GO" id="GO:0008652">
    <property type="term" value="P:amino acid biosynthetic process"/>
    <property type="evidence" value="ECO:0007669"/>
    <property type="project" value="UniProtKB-KW"/>
</dbReference>
<dbReference type="GO" id="GO:0009423">
    <property type="term" value="P:chorismate biosynthetic process"/>
    <property type="evidence" value="ECO:0007669"/>
    <property type="project" value="UniProtKB-UniPathway"/>
</dbReference>
<dbReference type="CDD" id="cd07304">
    <property type="entry name" value="Chorismate_synthase"/>
    <property type="match status" value="1"/>
</dbReference>
<evidence type="ECO:0000256" key="3">
    <source>
        <dbReference type="ARBA" id="ARBA00013036"/>
    </source>
</evidence>
<dbReference type="GO" id="GO:0009073">
    <property type="term" value="P:aromatic amino acid family biosynthetic process"/>
    <property type="evidence" value="ECO:0007669"/>
    <property type="project" value="UniProtKB-KW"/>
</dbReference>
<accession>A0A644XB36</accession>
<dbReference type="Pfam" id="PF01264">
    <property type="entry name" value="Chorismate_synt"/>
    <property type="match status" value="1"/>
</dbReference>
<evidence type="ECO:0000256" key="5">
    <source>
        <dbReference type="ARBA" id="ARBA00023141"/>
    </source>
</evidence>
<dbReference type="PROSITE" id="PS00787">
    <property type="entry name" value="CHORISMATE_SYNTHASE_1"/>
    <property type="match status" value="1"/>
</dbReference>
<evidence type="ECO:0000256" key="2">
    <source>
        <dbReference type="ARBA" id="ARBA00008014"/>
    </source>
</evidence>
<comment type="caution">
    <text evidence="7">The sequence shown here is derived from an EMBL/GenBank/DDBJ whole genome shotgun (WGS) entry which is preliminary data.</text>
</comment>
<keyword evidence="5" id="KW-0057">Aromatic amino acid biosynthesis</keyword>
<proteinExistence type="inferred from homology"/>
<dbReference type="SUPFAM" id="SSF103263">
    <property type="entry name" value="Chorismate synthase, AroC"/>
    <property type="match status" value="1"/>
</dbReference>